<organism evidence="2 3">
    <name type="scientific">Seriola lalandi dorsalis</name>
    <dbReference type="NCBI Taxonomy" id="1841481"/>
    <lineage>
        <taxon>Eukaryota</taxon>
        <taxon>Metazoa</taxon>
        <taxon>Chordata</taxon>
        <taxon>Craniata</taxon>
        <taxon>Vertebrata</taxon>
        <taxon>Euteleostomi</taxon>
        <taxon>Actinopterygii</taxon>
        <taxon>Neopterygii</taxon>
        <taxon>Teleostei</taxon>
        <taxon>Neoteleostei</taxon>
        <taxon>Acanthomorphata</taxon>
        <taxon>Carangaria</taxon>
        <taxon>Carangiformes</taxon>
        <taxon>Carangidae</taxon>
        <taxon>Seriola</taxon>
    </lineage>
</organism>
<evidence type="ECO:0000313" key="2">
    <source>
        <dbReference type="Ensembl" id="ENSSLDP00000002379.1"/>
    </source>
</evidence>
<dbReference type="AlphaFoldDB" id="A0A3B4WDE2"/>
<reference evidence="2" key="2">
    <citation type="submission" date="2025-09" db="UniProtKB">
        <authorList>
            <consortium name="Ensembl"/>
        </authorList>
    </citation>
    <scope>IDENTIFICATION</scope>
</reference>
<dbReference type="GeneTree" id="ENSGT00940000179124"/>
<feature type="compositionally biased region" description="Low complexity" evidence="1">
    <location>
        <begin position="35"/>
        <end position="49"/>
    </location>
</feature>
<protein>
    <submittedName>
        <fullName evidence="2">Uncharacterized protein</fullName>
    </submittedName>
</protein>
<feature type="region of interest" description="Disordered" evidence="1">
    <location>
        <begin position="35"/>
        <end position="59"/>
    </location>
</feature>
<sequence>MGLYLMGLQRGCQTRAVHSTEAQVQTVSTTVSCTQTEPQDQQTEQLLQQNHDEPEPPGLKDFLQRVEEVVITELVKNARSHAFDGFQVNWGDHSQLVRRTDESGVFKPDTH</sequence>
<proteinExistence type="predicted"/>
<keyword evidence="3" id="KW-1185">Reference proteome</keyword>
<reference evidence="2" key="1">
    <citation type="submission" date="2025-08" db="UniProtKB">
        <authorList>
            <consortium name="Ensembl"/>
        </authorList>
    </citation>
    <scope>IDENTIFICATION</scope>
</reference>
<dbReference type="Proteomes" id="UP000261360">
    <property type="component" value="Unplaced"/>
</dbReference>
<dbReference type="Ensembl" id="ENSSLDT00000002480.1">
    <property type="protein sequence ID" value="ENSSLDP00000002379.1"/>
    <property type="gene ID" value="ENSSLDG00000001923.1"/>
</dbReference>
<accession>A0A3B4WDE2</accession>
<evidence type="ECO:0000313" key="3">
    <source>
        <dbReference type="Proteomes" id="UP000261360"/>
    </source>
</evidence>
<name>A0A3B4WDE2_SERLL</name>
<dbReference type="STRING" id="1841481.ENSSLDP00000002379"/>
<evidence type="ECO:0000256" key="1">
    <source>
        <dbReference type="SAM" id="MobiDB-lite"/>
    </source>
</evidence>